<evidence type="ECO:0000313" key="1">
    <source>
        <dbReference type="EMBL" id="CUA74089.1"/>
    </source>
</evidence>
<accession>A0A0K6G6W2</accession>
<sequence>MDLTNHSAQGPTQQQGIATSHSGSCVSFFRLPPCTQPAPCCPTVFAPSSNRFHSFDLPLSLNHLPLGRLLLSLVSSFPPYHSFAQPIPALSAIPPTLPAKPPTKPIDA</sequence>
<gene>
    <name evidence="1" type="ORF">RSOLAG22IIIB_10974</name>
</gene>
<proteinExistence type="predicted"/>
<protein>
    <submittedName>
        <fullName evidence="1">Uncharacterized protein</fullName>
    </submittedName>
</protein>
<keyword evidence="2" id="KW-1185">Reference proteome</keyword>
<dbReference type="AlphaFoldDB" id="A0A0K6G6W2"/>
<dbReference type="Proteomes" id="UP000044841">
    <property type="component" value="Unassembled WGS sequence"/>
</dbReference>
<organism evidence="1 2">
    <name type="scientific">Rhizoctonia solani</name>
    <dbReference type="NCBI Taxonomy" id="456999"/>
    <lineage>
        <taxon>Eukaryota</taxon>
        <taxon>Fungi</taxon>
        <taxon>Dikarya</taxon>
        <taxon>Basidiomycota</taxon>
        <taxon>Agaricomycotina</taxon>
        <taxon>Agaricomycetes</taxon>
        <taxon>Cantharellales</taxon>
        <taxon>Ceratobasidiaceae</taxon>
        <taxon>Rhizoctonia</taxon>
    </lineage>
</organism>
<dbReference type="EMBL" id="CYGV01001409">
    <property type="protein sequence ID" value="CUA74089.1"/>
    <property type="molecule type" value="Genomic_DNA"/>
</dbReference>
<evidence type="ECO:0000313" key="2">
    <source>
        <dbReference type="Proteomes" id="UP000044841"/>
    </source>
</evidence>
<reference evidence="1 2" key="1">
    <citation type="submission" date="2015-07" db="EMBL/GenBank/DDBJ databases">
        <authorList>
            <person name="Noorani M."/>
        </authorList>
    </citation>
    <scope>NUCLEOTIDE SEQUENCE [LARGE SCALE GENOMIC DNA]</scope>
    <source>
        <strain evidence="1">BBA 69670</strain>
    </source>
</reference>
<name>A0A0K6G6W2_9AGAM</name>